<dbReference type="SUPFAM" id="SSF56219">
    <property type="entry name" value="DNase I-like"/>
    <property type="match status" value="1"/>
</dbReference>
<evidence type="ECO:0000259" key="1">
    <source>
        <dbReference type="Pfam" id="PF14529"/>
    </source>
</evidence>
<reference evidence="2 3" key="1">
    <citation type="submission" date="2015-09" db="EMBL/GenBank/DDBJ databases">
        <title>Trachymyrmex zeteki WGS genome.</title>
        <authorList>
            <person name="Nygaard S."/>
            <person name="Hu H."/>
            <person name="Boomsma J."/>
            <person name="Zhang G."/>
        </authorList>
    </citation>
    <scope>NUCLEOTIDE SEQUENCE [LARGE SCALE GENOMIC DNA]</scope>
    <source>
        <strain evidence="2">Tzet28-1</strain>
        <tissue evidence="2">Whole body</tissue>
    </source>
</reference>
<organism evidence="2 3">
    <name type="scientific">Mycetomoellerius zeteki</name>
    <dbReference type="NCBI Taxonomy" id="64791"/>
    <lineage>
        <taxon>Eukaryota</taxon>
        <taxon>Metazoa</taxon>
        <taxon>Ecdysozoa</taxon>
        <taxon>Arthropoda</taxon>
        <taxon>Hexapoda</taxon>
        <taxon>Insecta</taxon>
        <taxon>Pterygota</taxon>
        <taxon>Neoptera</taxon>
        <taxon>Endopterygota</taxon>
        <taxon>Hymenoptera</taxon>
        <taxon>Apocrita</taxon>
        <taxon>Aculeata</taxon>
        <taxon>Formicoidea</taxon>
        <taxon>Formicidae</taxon>
        <taxon>Myrmicinae</taxon>
        <taxon>Mycetomoellerius</taxon>
    </lineage>
</organism>
<dbReference type="Gene3D" id="3.60.10.10">
    <property type="entry name" value="Endonuclease/exonuclease/phosphatase"/>
    <property type="match status" value="1"/>
</dbReference>
<name>A0A151WGL3_9HYME</name>
<dbReference type="EMBL" id="KQ983161">
    <property type="protein sequence ID" value="KYQ46993.1"/>
    <property type="molecule type" value="Genomic_DNA"/>
</dbReference>
<sequence length="204" mass="23789">MFMRIIEEHNLVILNDTTLTLLRPSNRASVIDLALASPQLAPMCNTFVESDTFGSDHYSVITTIGIQVSLKSKFSYRISLTKEQFTFFYRELATHVNNLLPLDKDNGMQCYDVLMRMIMDIAKSFLPEDKHLPRTFTFPSKLVPPPWWNELCSSAVETRRKALKNLVSNPTKEKLEEFQRTRDDCSRKLSEQKREGWRRLVQRL</sequence>
<dbReference type="Proteomes" id="UP000075809">
    <property type="component" value="Unassembled WGS sequence"/>
</dbReference>
<protein>
    <recommendedName>
        <fullName evidence="1">Endonuclease/exonuclease/phosphatase domain-containing protein</fullName>
    </recommendedName>
</protein>
<gene>
    <name evidence="2" type="ORF">ALC60_14006</name>
</gene>
<keyword evidence="3" id="KW-1185">Reference proteome</keyword>
<feature type="domain" description="Endonuclease/exonuclease/phosphatase" evidence="1">
    <location>
        <begin position="2"/>
        <end position="60"/>
    </location>
</feature>
<dbReference type="InterPro" id="IPR005135">
    <property type="entry name" value="Endo/exonuclease/phosphatase"/>
</dbReference>
<dbReference type="STRING" id="64791.A0A151WGL3"/>
<evidence type="ECO:0000313" key="3">
    <source>
        <dbReference type="Proteomes" id="UP000075809"/>
    </source>
</evidence>
<evidence type="ECO:0000313" key="2">
    <source>
        <dbReference type="EMBL" id="KYQ46993.1"/>
    </source>
</evidence>
<dbReference type="InterPro" id="IPR036691">
    <property type="entry name" value="Endo/exonu/phosph_ase_sf"/>
</dbReference>
<dbReference type="Pfam" id="PF14529">
    <property type="entry name" value="Exo_endo_phos_2"/>
    <property type="match status" value="1"/>
</dbReference>
<dbReference type="AlphaFoldDB" id="A0A151WGL3"/>
<dbReference type="GO" id="GO:0003824">
    <property type="term" value="F:catalytic activity"/>
    <property type="evidence" value="ECO:0007669"/>
    <property type="project" value="InterPro"/>
</dbReference>
<accession>A0A151WGL3</accession>
<proteinExistence type="predicted"/>